<keyword evidence="1" id="KW-0472">Membrane</keyword>
<accession>A0ABP3AWZ5</accession>
<dbReference type="Proteomes" id="UP000019249">
    <property type="component" value="Unassembled WGS sequence"/>
</dbReference>
<gene>
    <name evidence="2" type="ORF">MFLO_13800</name>
</gene>
<feature type="transmembrane region" description="Helical" evidence="1">
    <location>
        <begin position="56"/>
        <end position="85"/>
    </location>
</feature>
<evidence type="ECO:0000313" key="2">
    <source>
        <dbReference type="EMBL" id="EUJ26950.1"/>
    </source>
</evidence>
<organism evidence="2 3">
    <name type="scientific">Listeria floridensis FSL S10-1187</name>
    <dbReference type="NCBI Taxonomy" id="1265817"/>
    <lineage>
        <taxon>Bacteria</taxon>
        <taxon>Bacillati</taxon>
        <taxon>Bacillota</taxon>
        <taxon>Bacilli</taxon>
        <taxon>Bacillales</taxon>
        <taxon>Listeriaceae</taxon>
        <taxon>Listeria</taxon>
    </lineage>
</organism>
<dbReference type="EMBL" id="AODF01000034">
    <property type="protein sequence ID" value="EUJ26950.1"/>
    <property type="molecule type" value="Genomic_DNA"/>
</dbReference>
<sequence>MFVTLLQISVYIAACMYISLSIIGMIQLKKRDFHHFTVWISSSKELWNQIKQQESIVSAAAITWTIASQTLLILAFVFAVCVMFFKGELNVWMFGVYLGILLVSGFCSKVADSK</sequence>
<protein>
    <recommendedName>
        <fullName evidence="4">DUF2178 domain-containing protein</fullName>
    </recommendedName>
</protein>
<proteinExistence type="predicted"/>
<evidence type="ECO:0000256" key="1">
    <source>
        <dbReference type="SAM" id="Phobius"/>
    </source>
</evidence>
<keyword evidence="1" id="KW-0812">Transmembrane</keyword>
<reference evidence="2 3" key="1">
    <citation type="journal article" date="2014" name="Int. J. Syst. Evol. Microbiol.">
        <title>Listeria floridensis sp. nov., Listeria aquatica sp. nov., Listeria cornellensis sp. nov., Listeria riparia sp. nov. and Listeria grandensis sp. nov., from agricultural and natural environments.</title>
        <authorList>
            <person name="den Bakker H.C."/>
            <person name="Warchocki S."/>
            <person name="Wright E.M."/>
            <person name="Allred A.F."/>
            <person name="Ahlstrom C."/>
            <person name="Manuel C.S."/>
            <person name="Stasiewicz M.J."/>
            <person name="Burrell A."/>
            <person name="Roof S."/>
            <person name="Strawn L."/>
            <person name="Fortes E.D."/>
            <person name="Nightingale K.K."/>
            <person name="Kephart D."/>
            <person name="Wiedmann M."/>
        </authorList>
    </citation>
    <scope>NUCLEOTIDE SEQUENCE [LARGE SCALE GENOMIC DNA]</scope>
    <source>
        <strain evidence="2 3">FSL S10-1187</strain>
    </source>
</reference>
<feature type="transmembrane region" description="Helical" evidence="1">
    <location>
        <begin position="6"/>
        <end position="26"/>
    </location>
</feature>
<evidence type="ECO:0008006" key="4">
    <source>
        <dbReference type="Google" id="ProtNLM"/>
    </source>
</evidence>
<keyword evidence="3" id="KW-1185">Reference proteome</keyword>
<feature type="transmembrane region" description="Helical" evidence="1">
    <location>
        <begin position="91"/>
        <end position="111"/>
    </location>
</feature>
<evidence type="ECO:0000313" key="3">
    <source>
        <dbReference type="Proteomes" id="UP000019249"/>
    </source>
</evidence>
<name>A0ABP3AWZ5_9LIST</name>
<comment type="caution">
    <text evidence="2">The sequence shown here is derived from an EMBL/GenBank/DDBJ whole genome shotgun (WGS) entry which is preliminary data.</text>
</comment>
<keyword evidence="1" id="KW-1133">Transmembrane helix</keyword>